<dbReference type="Gene3D" id="2.40.70.10">
    <property type="entry name" value="Acid Proteases"/>
    <property type="match status" value="1"/>
</dbReference>
<evidence type="ECO:0000313" key="4">
    <source>
        <dbReference type="Proteomes" id="UP000074072"/>
    </source>
</evidence>
<dbReference type="Pfam" id="PF13650">
    <property type="entry name" value="Asp_protease_2"/>
    <property type="match status" value="1"/>
</dbReference>
<evidence type="ECO:0000259" key="2">
    <source>
        <dbReference type="PROSITE" id="PS50175"/>
    </source>
</evidence>
<feature type="domain" description="Peptidase A2" evidence="2">
    <location>
        <begin position="20"/>
        <end position="56"/>
    </location>
</feature>
<dbReference type="GO" id="GO:0004190">
    <property type="term" value="F:aspartic-type endopeptidase activity"/>
    <property type="evidence" value="ECO:0007669"/>
    <property type="project" value="InterPro"/>
</dbReference>
<dbReference type="InterPro" id="IPR001995">
    <property type="entry name" value="Peptidase_A2_cat"/>
</dbReference>
<gene>
    <name evidence="3" type="ORF">SB4_06210</name>
</gene>
<name>A0A147IZN4_9SPHN</name>
<protein>
    <recommendedName>
        <fullName evidence="2">Peptidase A2 domain-containing protein</fullName>
    </recommendedName>
</protein>
<keyword evidence="1" id="KW-0378">Hydrolase</keyword>
<dbReference type="EMBL" id="LDTE01000030">
    <property type="protein sequence ID" value="KTW01313.1"/>
    <property type="molecule type" value="Genomic_DNA"/>
</dbReference>
<dbReference type="InterPro" id="IPR021109">
    <property type="entry name" value="Peptidase_aspartic_dom_sf"/>
</dbReference>
<feature type="non-terminal residue" evidence="3">
    <location>
        <position position="241"/>
    </location>
</feature>
<proteinExistence type="predicted"/>
<dbReference type="AlphaFoldDB" id="A0A147IZN4"/>
<dbReference type="Proteomes" id="UP000074072">
    <property type="component" value="Unassembled WGS sequence"/>
</dbReference>
<comment type="caution">
    <text evidence="3">The sequence shown here is derived from an EMBL/GenBank/DDBJ whole genome shotgun (WGS) entry which is preliminary data.</text>
</comment>
<evidence type="ECO:0000256" key="1">
    <source>
        <dbReference type="ARBA" id="ARBA00022801"/>
    </source>
</evidence>
<accession>A0A147IZN4</accession>
<evidence type="ECO:0000313" key="3">
    <source>
        <dbReference type="EMBL" id="KTW01313.1"/>
    </source>
</evidence>
<dbReference type="GO" id="GO:0006508">
    <property type="term" value="P:proteolysis"/>
    <property type="evidence" value="ECO:0007669"/>
    <property type="project" value="InterPro"/>
</dbReference>
<sequence>MEGDADGLVIIPIVLNGQRLMAMLDTGAATTMVDAGWATRHGMKYQPYNNVTGIGGTAVQTYIAPIETLQMAGFHQAGGAIQVADLKPLSSTAETPLDAVIGADFLAAYAVTMDFDHRRVRFQPSGSPRPAGSVMPVEPRGKGRGFSTRILIGKRMLSPVMVDTGDDSSLAITKNAWDTSDALLHMTDIASVGLSGDMILSEIGRVDGVQFGGQVLGKVPVMFEPTPLVPGDEGRLGSKPN</sequence>
<dbReference type="PROSITE" id="PS50175">
    <property type="entry name" value="ASP_PROT_RETROV"/>
    <property type="match status" value="1"/>
</dbReference>
<reference evidence="3 4" key="1">
    <citation type="journal article" date="2016" name="Front. Microbiol.">
        <title>Genomic Resource of Rice Seed Associated Bacteria.</title>
        <authorList>
            <person name="Midha S."/>
            <person name="Bansal K."/>
            <person name="Sharma S."/>
            <person name="Kumar N."/>
            <person name="Patil P.P."/>
            <person name="Chaudhry V."/>
            <person name="Patil P.B."/>
        </authorList>
    </citation>
    <scope>NUCLEOTIDE SEQUENCE [LARGE SCALE GENOMIC DNA]</scope>
    <source>
        <strain evidence="3 4">SB4</strain>
    </source>
</reference>
<dbReference type="SUPFAM" id="SSF50630">
    <property type="entry name" value="Acid proteases"/>
    <property type="match status" value="1"/>
</dbReference>
<organism evidence="3 4">
    <name type="scientific">Sphingomonas sanguinis</name>
    <dbReference type="NCBI Taxonomy" id="33051"/>
    <lineage>
        <taxon>Bacteria</taxon>
        <taxon>Pseudomonadati</taxon>
        <taxon>Pseudomonadota</taxon>
        <taxon>Alphaproteobacteria</taxon>
        <taxon>Sphingomonadales</taxon>
        <taxon>Sphingomonadaceae</taxon>
        <taxon>Sphingomonas</taxon>
    </lineage>
</organism>